<accession>A0A239SQ69</accession>
<feature type="transmembrane region" description="Helical" evidence="1">
    <location>
        <begin position="148"/>
        <end position="166"/>
    </location>
</feature>
<dbReference type="AlphaFoldDB" id="A0A239SQ69"/>
<evidence type="ECO:0008006" key="4">
    <source>
        <dbReference type="Google" id="ProtNLM"/>
    </source>
</evidence>
<organism evidence="2 3">
    <name type="scientific">Pandoraea sputorum</name>
    <dbReference type="NCBI Taxonomy" id="93222"/>
    <lineage>
        <taxon>Bacteria</taxon>
        <taxon>Pseudomonadati</taxon>
        <taxon>Pseudomonadota</taxon>
        <taxon>Betaproteobacteria</taxon>
        <taxon>Burkholderiales</taxon>
        <taxon>Burkholderiaceae</taxon>
        <taxon>Pandoraea</taxon>
    </lineage>
</organism>
<dbReference type="RefSeq" id="WP_157127427.1">
    <property type="nucleotide sequence ID" value="NZ_CP010431.2"/>
</dbReference>
<keyword evidence="3" id="KW-1185">Reference proteome</keyword>
<feature type="transmembrane region" description="Helical" evidence="1">
    <location>
        <begin position="83"/>
        <end position="102"/>
    </location>
</feature>
<feature type="transmembrane region" description="Helical" evidence="1">
    <location>
        <begin position="583"/>
        <end position="602"/>
    </location>
</feature>
<evidence type="ECO:0000256" key="1">
    <source>
        <dbReference type="SAM" id="Phobius"/>
    </source>
</evidence>
<feature type="transmembrane region" description="Helical" evidence="1">
    <location>
        <begin position="186"/>
        <end position="210"/>
    </location>
</feature>
<dbReference type="OrthoDB" id="9255996at2"/>
<dbReference type="GeneID" id="88097703"/>
<evidence type="ECO:0000313" key="3">
    <source>
        <dbReference type="Proteomes" id="UP000215126"/>
    </source>
</evidence>
<feature type="transmembrane region" description="Helical" evidence="1">
    <location>
        <begin position="31"/>
        <end position="50"/>
    </location>
</feature>
<keyword evidence="1" id="KW-1133">Transmembrane helix</keyword>
<dbReference type="EMBL" id="LT906435">
    <property type="protein sequence ID" value="SNU87018.1"/>
    <property type="molecule type" value="Genomic_DNA"/>
</dbReference>
<sequence>MTRIINKYFFIKLKNIILDTIKNKQLIKTTLNAASLAIGISLILCNGPLLQTYSFGLLNSGEASIYSSIYGDDIAKIPDIADWIPTSLISVFFIASIVYFLFARKNNNAREIFISSSVYFFTLLMAIDIFLYSINFSSHKNTNLLECLVANLVGSVALSGCIIIILQIQSSVKNFSENWKTAMSAIALMVPCAFGASSVAIVSYALTIFYKPTYTKIDIVADGKVSLFYWQKENTENKKSEIDGNAESFGFLLDPASTEGRISSTLYDTNPLIVWNKQDRQENYNLSLTFLMGCDDTEKAKKQSSNKNSFTVKNIESLKIHPIEKWSSIYFSKDESNNIKISPGKDGILAWLKNNEEDRETTSLTIGAPDGSRLTLTDTKDRIDFILRSILLNANDAGNYQSESKKIAFVINGETYNFDLTSSAKKGELKSCTPARLTKISTPQNYRVDNPLSISDILISITPETSPNIYYVDGKNAIEVINSGGNIYFDKISYRNLLKSSKNGEIDGARITQDGIKSIRINNEKIELFPLESITIAGGSIKGSFAQNGQIHIYGNAKTAYRGQARLNMTRWERIDTAIKATILSGIATAICFAFTFVAGILRKNKLIDWL</sequence>
<reference evidence="2 3" key="1">
    <citation type="submission" date="2017-06" db="EMBL/GenBank/DDBJ databases">
        <authorList>
            <consortium name="Pathogen Informatics"/>
        </authorList>
    </citation>
    <scope>NUCLEOTIDE SEQUENCE [LARGE SCALE GENOMIC DNA]</scope>
    <source>
        <strain evidence="2 3">NCTC13161</strain>
    </source>
</reference>
<keyword evidence="1" id="KW-0472">Membrane</keyword>
<dbReference type="Proteomes" id="UP000215126">
    <property type="component" value="Chromosome 1"/>
</dbReference>
<name>A0A239SQ69_9BURK</name>
<protein>
    <recommendedName>
        <fullName evidence="4">Transmembrane protein</fullName>
    </recommendedName>
</protein>
<proteinExistence type="predicted"/>
<feature type="transmembrane region" description="Helical" evidence="1">
    <location>
        <begin position="114"/>
        <end position="136"/>
    </location>
</feature>
<gene>
    <name evidence="2" type="ORF">SAMEA4530655_03626</name>
</gene>
<keyword evidence="1" id="KW-0812">Transmembrane</keyword>
<evidence type="ECO:0000313" key="2">
    <source>
        <dbReference type="EMBL" id="SNU87018.1"/>
    </source>
</evidence>